<dbReference type="OrthoDB" id="8479357at2"/>
<protein>
    <submittedName>
        <fullName evidence="6">LysR family transcriptional regulator</fullName>
    </submittedName>
</protein>
<dbReference type="Gene3D" id="1.10.10.10">
    <property type="entry name" value="Winged helix-like DNA-binding domain superfamily/Winged helix DNA-binding domain"/>
    <property type="match status" value="1"/>
</dbReference>
<dbReference type="PANTHER" id="PTHR30126">
    <property type="entry name" value="HTH-TYPE TRANSCRIPTIONAL REGULATOR"/>
    <property type="match status" value="1"/>
</dbReference>
<dbReference type="InterPro" id="IPR036390">
    <property type="entry name" value="WH_DNA-bd_sf"/>
</dbReference>
<organism evidence="6 7">
    <name type="scientific">Actinomadura harenae</name>
    <dbReference type="NCBI Taxonomy" id="2483351"/>
    <lineage>
        <taxon>Bacteria</taxon>
        <taxon>Bacillati</taxon>
        <taxon>Actinomycetota</taxon>
        <taxon>Actinomycetes</taxon>
        <taxon>Streptosporangiales</taxon>
        <taxon>Thermomonosporaceae</taxon>
        <taxon>Actinomadura</taxon>
    </lineage>
</organism>
<dbReference type="Pfam" id="PF00126">
    <property type="entry name" value="HTH_1"/>
    <property type="match status" value="1"/>
</dbReference>
<evidence type="ECO:0000313" key="7">
    <source>
        <dbReference type="Proteomes" id="UP000282674"/>
    </source>
</evidence>
<feature type="domain" description="HTH lysR-type" evidence="5">
    <location>
        <begin position="1"/>
        <end position="58"/>
    </location>
</feature>
<dbReference type="CDD" id="cd05466">
    <property type="entry name" value="PBP2_LTTR_substrate"/>
    <property type="match status" value="1"/>
</dbReference>
<dbReference type="SUPFAM" id="SSF46785">
    <property type="entry name" value="Winged helix' DNA-binding domain"/>
    <property type="match status" value="1"/>
</dbReference>
<dbReference type="AlphaFoldDB" id="A0A3M2LPA5"/>
<accession>A0A3M2LPA5</accession>
<dbReference type="RefSeq" id="WP_122198674.1">
    <property type="nucleotide sequence ID" value="NZ_JBHSKC010000006.1"/>
</dbReference>
<keyword evidence="4" id="KW-0804">Transcription</keyword>
<keyword evidence="3" id="KW-0238">DNA-binding</keyword>
<evidence type="ECO:0000313" key="6">
    <source>
        <dbReference type="EMBL" id="RMI37925.1"/>
    </source>
</evidence>
<evidence type="ECO:0000256" key="3">
    <source>
        <dbReference type="ARBA" id="ARBA00023125"/>
    </source>
</evidence>
<dbReference type="Gene3D" id="3.40.190.10">
    <property type="entry name" value="Periplasmic binding protein-like II"/>
    <property type="match status" value="2"/>
</dbReference>
<comment type="caution">
    <text evidence="6">The sequence shown here is derived from an EMBL/GenBank/DDBJ whole genome shotgun (WGS) entry which is preliminary data.</text>
</comment>
<dbReference type="PANTHER" id="PTHR30126:SF39">
    <property type="entry name" value="HTH-TYPE TRANSCRIPTIONAL REGULATOR CYSL"/>
    <property type="match status" value="1"/>
</dbReference>
<dbReference type="SUPFAM" id="SSF53850">
    <property type="entry name" value="Periplasmic binding protein-like II"/>
    <property type="match status" value="1"/>
</dbReference>
<dbReference type="EMBL" id="RFFG01000096">
    <property type="protein sequence ID" value="RMI37925.1"/>
    <property type="molecule type" value="Genomic_DNA"/>
</dbReference>
<gene>
    <name evidence="6" type="ORF">EBO15_34535</name>
</gene>
<dbReference type="InterPro" id="IPR036388">
    <property type="entry name" value="WH-like_DNA-bd_sf"/>
</dbReference>
<dbReference type="GO" id="GO:0000976">
    <property type="term" value="F:transcription cis-regulatory region binding"/>
    <property type="evidence" value="ECO:0007669"/>
    <property type="project" value="TreeGrafter"/>
</dbReference>
<evidence type="ECO:0000256" key="4">
    <source>
        <dbReference type="ARBA" id="ARBA00023163"/>
    </source>
</evidence>
<dbReference type="GO" id="GO:0003700">
    <property type="term" value="F:DNA-binding transcription factor activity"/>
    <property type="evidence" value="ECO:0007669"/>
    <property type="project" value="InterPro"/>
</dbReference>
<dbReference type="Pfam" id="PF03466">
    <property type="entry name" value="LysR_substrate"/>
    <property type="match status" value="1"/>
</dbReference>
<dbReference type="PROSITE" id="PS50931">
    <property type="entry name" value="HTH_LYSR"/>
    <property type="match status" value="1"/>
</dbReference>
<comment type="similarity">
    <text evidence="1">Belongs to the LysR transcriptional regulatory family.</text>
</comment>
<dbReference type="InterPro" id="IPR005119">
    <property type="entry name" value="LysR_subst-bd"/>
</dbReference>
<dbReference type="InterPro" id="IPR000847">
    <property type="entry name" value="LysR_HTH_N"/>
</dbReference>
<evidence type="ECO:0000256" key="2">
    <source>
        <dbReference type="ARBA" id="ARBA00023015"/>
    </source>
</evidence>
<keyword evidence="2" id="KW-0805">Transcription regulation</keyword>
<keyword evidence="7" id="KW-1185">Reference proteome</keyword>
<evidence type="ECO:0000259" key="5">
    <source>
        <dbReference type="PROSITE" id="PS50931"/>
    </source>
</evidence>
<dbReference type="FunFam" id="1.10.10.10:FF:000001">
    <property type="entry name" value="LysR family transcriptional regulator"/>
    <property type="match status" value="1"/>
</dbReference>
<proteinExistence type="inferred from homology"/>
<evidence type="ECO:0000256" key="1">
    <source>
        <dbReference type="ARBA" id="ARBA00009437"/>
    </source>
</evidence>
<dbReference type="Proteomes" id="UP000282674">
    <property type="component" value="Unassembled WGS sequence"/>
</dbReference>
<reference evidence="6 7" key="1">
    <citation type="submission" date="2018-10" db="EMBL/GenBank/DDBJ databases">
        <title>Isolation from soil.</title>
        <authorList>
            <person name="Hu J."/>
        </authorList>
    </citation>
    <scope>NUCLEOTIDE SEQUENCE [LARGE SCALE GENOMIC DNA]</scope>
    <source>
        <strain evidence="6 7">NEAU-Ht49</strain>
    </source>
</reference>
<sequence>MELRQLEVFQAVVRHGTVTEAAVALDLAPSSVSARIRSLERSLGVPLFDRTARGMRLTPSGERMLTWSGRLLSAADEARREVVGTATALRLGALETIVATHVPHVLARLAGRSTEITPDRVEVRSSGVRDELLADVTGGSLDAALLLDTGDALGDLGFGRPEAPLTFLDVEPVPLTLVAAPGNALAGRPNLTRADLAGQSLLVNVEKCSFRLAADRFLGPEPARVRAGGVPVLRAWAEQGLGIALLPGFAVADAVRQGALVALDLPVPDISLRLVWRSDRESLPGLRELLYACAATPVG</sequence>
<name>A0A3M2LPA5_9ACTN</name>